<protein>
    <submittedName>
        <fullName evidence="2">Invasion protein IalB, involved in pathogenesis</fullName>
    </submittedName>
</protein>
<gene>
    <name evidence="2" type="ORF">SAMN04488557_2387</name>
</gene>
<dbReference type="OrthoDB" id="9814802at2"/>
<dbReference type="STRING" id="51670.SAMN04488557_2387"/>
<dbReference type="InterPro" id="IPR010642">
    <property type="entry name" value="Invasion_prot_B"/>
</dbReference>
<dbReference type="Proteomes" id="UP000199423">
    <property type="component" value="Unassembled WGS sequence"/>
</dbReference>
<evidence type="ECO:0000256" key="1">
    <source>
        <dbReference type="SAM" id="SignalP"/>
    </source>
</evidence>
<name>A0A1I7NJ07_9HYPH</name>
<feature type="chain" id="PRO_5011665585" evidence="1">
    <location>
        <begin position="24"/>
        <end position="178"/>
    </location>
</feature>
<feature type="signal peptide" evidence="1">
    <location>
        <begin position="1"/>
        <end position="23"/>
    </location>
</feature>
<keyword evidence="3" id="KW-1185">Reference proteome</keyword>
<dbReference type="Pfam" id="PF06776">
    <property type="entry name" value="IalB"/>
    <property type="match status" value="1"/>
</dbReference>
<dbReference type="EMBL" id="FPCH01000002">
    <property type="protein sequence ID" value="SFV34637.1"/>
    <property type="molecule type" value="Genomic_DNA"/>
</dbReference>
<dbReference type="Gene3D" id="2.60.40.1880">
    <property type="entry name" value="Invasion associated locus B (IalB) protein"/>
    <property type="match status" value="1"/>
</dbReference>
<sequence>MKKYASLFAACAASMAVFGIANAAEVPPTAEAANAPATSQVIGDWLLACTPPVKGRKSCVMSQTLMSDKLKKPVGVLTIGRDQAGKLKGSFRLPVGVSLPAGVVVGLEKENSFAVSYTVCQRTGCIASFDLTEPLLGQICKAPKISAVVQDTSKQAVNFTFSTRGFPDAYAGYLKESK</sequence>
<evidence type="ECO:0000313" key="3">
    <source>
        <dbReference type="Proteomes" id="UP000199423"/>
    </source>
</evidence>
<dbReference type="RefSeq" id="WP_092867874.1">
    <property type="nucleotide sequence ID" value="NZ_FPCH01000002.1"/>
</dbReference>
<accession>A0A1I7NJ07</accession>
<dbReference type="AlphaFoldDB" id="A0A1I7NJ07"/>
<organism evidence="2 3">
    <name type="scientific">Hyphomicrobium facile</name>
    <dbReference type="NCBI Taxonomy" id="51670"/>
    <lineage>
        <taxon>Bacteria</taxon>
        <taxon>Pseudomonadati</taxon>
        <taxon>Pseudomonadota</taxon>
        <taxon>Alphaproteobacteria</taxon>
        <taxon>Hyphomicrobiales</taxon>
        <taxon>Hyphomicrobiaceae</taxon>
        <taxon>Hyphomicrobium</taxon>
    </lineage>
</organism>
<evidence type="ECO:0000313" key="2">
    <source>
        <dbReference type="EMBL" id="SFV34637.1"/>
    </source>
</evidence>
<dbReference type="InterPro" id="IPR038696">
    <property type="entry name" value="IalB_sf"/>
</dbReference>
<keyword evidence="1" id="KW-0732">Signal</keyword>
<proteinExistence type="predicted"/>
<reference evidence="3" key="1">
    <citation type="submission" date="2016-10" db="EMBL/GenBank/DDBJ databases">
        <authorList>
            <person name="Varghese N."/>
            <person name="Submissions S."/>
        </authorList>
    </citation>
    <scope>NUCLEOTIDE SEQUENCE [LARGE SCALE GENOMIC DNA]</scope>
    <source>
        <strain evidence="3">DSM 1565</strain>
    </source>
</reference>